<evidence type="ECO:0000313" key="1">
    <source>
        <dbReference type="EMBL" id="KAB2635897.1"/>
    </source>
</evidence>
<keyword evidence="2" id="KW-1185">Reference proteome</keyword>
<reference evidence="1 2" key="1">
    <citation type="submission" date="2019-09" db="EMBL/GenBank/DDBJ databases">
        <authorList>
            <person name="Ou C."/>
        </authorList>
    </citation>
    <scope>NUCLEOTIDE SEQUENCE [LARGE SCALE GENOMIC DNA]</scope>
    <source>
        <strain evidence="1">S2</strain>
        <tissue evidence="1">Leaf</tissue>
    </source>
</reference>
<proteinExistence type="predicted"/>
<accession>A0A5N5I9H4</accession>
<reference evidence="1 2" key="3">
    <citation type="submission" date="2019-11" db="EMBL/GenBank/DDBJ databases">
        <title>A de novo genome assembly of a pear dwarfing rootstock.</title>
        <authorList>
            <person name="Wang F."/>
            <person name="Wang J."/>
            <person name="Li S."/>
            <person name="Zhang Y."/>
            <person name="Fang M."/>
            <person name="Ma L."/>
            <person name="Zhao Y."/>
            <person name="Jiang S."/>
        </authorList>
    </citation>
    <scope>NUCLEOTIDE SEQUENCE [LARGE SCALE GENOMIC DNA]</scope>
    <source>
        <strain evidence="1">S2</strain>
        <tissue evidence="1">Leaf</tissue>
    </source>
</reference>
<dbReference type="Proteomes" id="UP000327157">
    <property type="component" value="Chromosome 5"/>
</dbReference>
<dbReference type="AlphaFoldDB" id="A0A5N5I9H4"/>
<reference evidence="2" key="2">
    <citation type="submission" date="2019-10" db="EMBL/GenBank/DDBJ databases">
        <title>A de novo genome assembly of a pear dwarfing rootstock.</title>
        <authorList>
            <person name="Wang F."/>
            <person name="Wang J."/>
            <person name="Li S."/>
            <person name="Zhang Y."/>
            <person name="Fang M."/>
            <person name="Ma L."/>
            <person name="Zhao Y."/>
            <person name="Jiang S."/>
        </authorList>
    </citation>
    <scope>NUCLEOTIDE SEQUENCE [LARGE SCALE GENOMIC DNA]</scope>
</reference>
<dbReference type="EMBL" id="SMOL01000004">
    <property type="protein sequence ID" value="KAB2635897.1"/>
    <property type="molecule type" value="Genomic_DNA"/>
</dbReference>
<name>A0A5N5I9H4_9ROSA</name>
<protein>
    <submittedName>
        <fullName evidence="1">Uncharacterized protein</fullName>
    </submittedName>
</protein>
<gene>
    <name evidence="1" type="ORF">D8674_026431</name>
</gene>
<sequence length="105" mass="11587">MKAPMLHVPSTTVPHAATLRPAAMPGVLESVLVQISTIFNNSKAKTKLQSEERKVTLVVASSKITSSAAVIAYVLHCVKEEAERERQKDLSIEMVREMTEKNVKK</sequence>
<evidence type="ECO:0000313" key="2">
    <source>
        <dbReference type="Proteomes" id="UP000327157"/>
    </source>
</evidence>
<organism evidence="1 2">
    <name type="scientific">Pyrus ussuriensis x Pyrus communis</name>
    <dbReference type="NCBI Taxonomy" id="2448454"/>
    <lineage>
        <taxon>Eukaryota</taxon>
        <taxon>Viridiplantae</taxon>
        <taxon>Streptophyta</taxon>
        <taxon>Embryophyta</taxon>
        <taxon>Tracheophyta</taxon>
        <taxon>Spermatophyta</taxon>
        <taxon>Magnoliopsida</taxon>
        <taxon>eudicotyledons</taxon>
        <taxon>Gunneridae</taxon>
        <taxon>Pentapetalae</taxon>
        <taxon>rosids</taxon>
        <taxon>fabids</taxon>
        <taxon>Rosales</taxon>
        <taxon>Rosaceae</taxon>
        <taxon>Amygdaloideae</taxon>
        <taxon>Maleae</taxon>
        <taxon>Pyrus</taxon>
    </lineage>
</organism>
<comment type="caution">
    <text evidence="1">The sequence shown here is derived from an EMBL/GenBank/DDBJ whole genome shotgun (WGS) entry which is preliminary data.</text>
</comment>